<organism evidence="2 3">
    <name type="scientific">Candidatus Thiomargarita nelsonii</name>
    <dbReference type="NCBI Taxonomy" id="1003181"/>
    <lineage>
        <taxon>Bacteria</taxon>
        <taxon>Pseudomonadati</taxon>
        <taxon>Pseudomonadota</taxon>
        <taxon>Gammaproteobacteria</taxon>
        <taxon>Thiotrichales</taxon>
        <taxon>Thiotrichaceae</taxon>
        <taxon>Thiomargarita</taxon>
    </lineage>
</organism>
<protein>
    <submittedName>
        <fullName evidence="2">Helix-turn-helix type 3 domain protein</fullName>
    </submittedName>
</protein>
<proteinExistence type="predicted"/>
<dbReference type="EMBL" id="LUTY01001955">
    <property type="protein sequence ID" value="OAD20993.1"/>
    <property type="molecule type" value="Genomic_DNA"/>
</dbReference>
<evidence type="ECO:0000313" key="2">
    <source>
        <dbReference type="EMBL" id="OAD20993.1"/>
    </source>
</evidence>
<dbReference type="Gene3D" id="1.10.260.40">
    <property type="entry name" value="lambda repressor-like DNA-binding domains"/>
    <property type="match status" value="1"/>
</dbReference>
<dbReference type="InterPro" id="IPR001387">
    <property type="entry name" value="Cro/C1-type_HTH"/>
</dbReference>
<sequence length="89" mass="10132">MNNFAKLLDEYMKTVGLTDEALADKIQVSKMTVYNWRTGKIEQPASRKKLLKCADILELTLKQRLEFIIAAGHLPEKYDPPQPPSMPLS</sequence>
<reference evidence="2 3" key="1">
    <citation type="submission" date="2016-05" db="EMBL/GenBank/DDBJ databases">
        <title>Single-cell genome of chain-forming Candidatus Thiomargarita nelsonii and comparison to other large sulfur-oxidizing bacteria.</title>
        <authorList>
            <person name="Winkel M."/>
            <person name="Salman V."/>
            <person name="Woyke T."/>
            <person name="Schulz-Vogt H."/>
            <person name="Richter M."/>
            <person name="Flood B."/>
            <person name="Bailey J."/>
            <person name="Amann R."/>
            <person name="Mussmann M."/>
        </authorList>
    </citation>
    <scope>NUCLEOTIDE SEQUENCE [LARGE SCALE GENOMIC DNA]</scope>
    <source>
        <strain evidence="2 3">THI036</strain>
    </source>
</reference>
<comment type="caution">
    <text evidence="2">The sequence shown here is derived from an EMBL/GenBank/DDBJ whole genome shotgun (WGS) entry which is preliminary data.</text>
</comment>
<dbReference type="InterPro" id="IPR010982">
    <property type="entry name" value="Lambda_DNA-bd_dom_sf"/>
</dbReference>
<dbReference type="Pfam" id="PF01381">
    <property type="entry name" value="HTH_3"/>
    <property type="match status" value="1"/>
</dbReference>
<accession>A0A0A6RL57</accession>
<gene>
    <name evidence="2" type="ORF">THIOM_003266</name>
</gene>
<dbReference type="SMART" id="SM00530">
    <property type="entry name" value="HTH_XRE"/>
    <property type="match status" value="1"/>
</dbReference>
<evidence type="ECO:0000313" key="3">
    <source>
        <dbReference type="Proteomes" id="UP000076962"/>
    </source>
</evidence>
<name>A0A0A6RL57_9GAMM</name>
<dbReference type="Proteomes" id="UP000076962">
    <property type="component" value="Unassembled WGS sequence"/>
</dbReference>
<evidence type="ECO:0000259" key="1">
    <source>
        <dbReference type="PROSITE" id="PS50943"/>
    </source>
</evidence>
<dbReference type="SUPFAM" id="SSF47413">
    <property type="entry name" value="lambda repressor-like DNA-binding domains"/>
    <property type="match status" value="1"/>
</dbReference>
<feature type="domain" description="HTH cro/C1-type" evidence="1">
    <location>
        <begin position="8"/>
        <end position="64"/>
    </location>
</feature>
<dbReference type="PROSITE" id="PS50943">
    <property type="entry name" value="HTH_CROC1"/>
    <property type="match status" value="1"/>
</dbReference>
<dbReference type="CDD" id="cd00093">
    <property type="entry name" value="HTH_XRE"/>
    <property type="match status" value="1"/>
</dbReference>
<dbReference type="AlphaFoldDB" id="A0A0A6RL57"/>
<keyword evidence="3" id="KW-1185">Reference proteome</keyword>
<dbReference type="GO" id="GO:0003677">
    <property type="term" value="F:DNA binding"/>
    <property type="evidence" value="ECO:0007669"/>
    <property type="project" value="InterPro"/>
</dbReference>